<dbReference type="EMBL" id="CP001751">
    <property type="protein sequence ID" value="ADE38672.1"/>
    <property type="molecule type" value="Genomic_DNA"/>
</dbReference>
<dbReference type="CDD" id="cd02440">
    <property type="entry name" value="AdoMet_MTases"/>
    <property type="match status" value="1"/>
</dbReference>
<evidence type="ECO:0000256" key="3">
    <source>
        <dbReference type="ARBA" id="ARBA00030757"/>
    </source>
</evidence>
<dbReference type="STRING" id="488538.SAR116_0429"/>
<proteinExistence type="inferred from homology"/>
<reference evidence="4 5" key="1">
    <citation type="journal article" date="2010" name="J. Bacteriol.">
        <title>Complete genome sequence of "Candidatus Puniceispirillum marinum" IMCC1322, a representative of the SAR116 clade in the Alphaproteobacteria.</title>
        <authorList>
            <person name="Oh H.M."/>
            <person name="Kwon K.K."/>
            <person name="Kang I."/>
            <person name="Kang S.G."/>
            <person name="Lee J.H."/>
            <person name="Kim S.J."/>
            <person name="Cho J.C."/>
        </authorList>
    </citation>
    <scope>NUCLEOTIDE SEQUENCE [LARGE SCALE GENOMIC DNA]</scope>
    <source>
        <strain evidence="4 5">IMCC1322</strain>
    </source>
</reference>
<dbReference type="eggNOG" id="COG2518">
    <property type="taxonomic scope" value="Bacteria"/>
</dbReference>
<evidence type="ECO:0000256" key="2">
    <source>
        <dbReference type="ARBA" id="ARBA00013346"/>
    </source>
</evidence>
<dbReference type="KEGG" id="apb:SAR116_0429"/>
<keyword evidence="4" id="KW-0489">Methyltransferase</keyword>
<dbReference type="GO" id="GO:0032259">
    <property type="term" value="P:methylation"/>
    <property type="evidence" value="ECO:0007669"/>
    <property type="project" value="UniProtKB-KW"/>
</dbReference>
<dbReference type="SUPFAM" id="SSF53335">
    <property type="entry name" value="S-adenosyl-L-methionine-dependent methyltransferases"/>
    <property type="match status" value="1"/>
</dbReference>
<dbReference type="GO" id="GO:0005737">
    <property type="term" value="C:cytoplasm"/>
    <property type="evidence" value="ECO:0007669"/>
    <property type="project" value="TreeGrafter"/>
</dbReference>
<accession>D5BQV8</accession>
<name>D5BQV8_PUNMI</name>
<dbReference type="PANTHER" id="PTHR11579">
    <property type="entry name" value="PROTEIN-L-ISOASPARTATE O-METHYLTRANSFERASE"/>
    <property type="match status" value="1"/>
</dbReference>
<keyword evidence="4" id="KW-0808">Transferase</keyword>
<evidence type="ECO:0000256" key="1">
    <source>
        <dbReference type="ARBA" id="ARBA00005369"/>
    </source>
</evidence>
<keyword evidence="5" id="KW-1185">Reference proteome</keyword>
<dbReference type="AlphaFoldDB" id="D5BQV8"/>
<protein>
    <recommendedName>
        <fullName evidence="2">Protein-L-isoaspartate O-methyltransferase</fullName>
    </recommendedName>
    <alternativeName>
        <fullName evidence="3">Protein L-isoaspartyl methyltransferase</fullName>
    </alternativeName>
</protein>
<dbReference type="Pfam" id="PF01135">
    <property type="entry name" value="PCMT"/>
    <property type="match status" value="1"/>
</dbReference>
<dbReference type="InterPro" id="IPR000682">
    <property type="entry name" value="PCMT"/>
</dbReference>
<comment type="similarity">
    <text evidence="1">Belongs to the methyltransferase superfamily. L-isoaspartyl/D-aspartyl protein methyltransferase family.</text>
</comment>
<dbReference type="HOGENOM" id="CLU_055432_2_1_5"/>
<organism evidence="4 5">
    <name type="scientific">Puniceispirillum marinum (strain IMCC1322)</name>
    <dbReference type="NCBI Taxonomy" id="488538"/>
    <lineage>
        <taxon>Bacteria</taxon>
        <taxon>Pseudomonadati</taxon>
        <taxon>Pseudomonadota</taxon>
        <taxon>Alphaproteobacteria</taxon>
        <taxon>Candidatus Puniceispirillales</taxon>
        <taxon>Candidatus Puniceispirillaceae</taxon>
        <taxon>Candidatus Puniceispirillum</taxon>
    </lineage>
</organism>
<dbReference type="Gene3D" id="3.40.50.150">
    <property type="entry name" value="Vaccinia Virus protein VP39"/>
    <property type="match status" value="1"/>
</dbReference>
<dbReference type="InterPro" id="IPR029063">
    <property type="entry name" value="SAM-dependent_MTases_sf"/>
</dbReference>
<dbReference type="GO" id="GO:0004719">
    <property type="term" value="F:protein-L-isoaspartate (D-aspartate) O-methyltransferase activity"/>
    <property type="evidence" value="ECO:0007669"/>
    <property type="project" value="InterPro"/>
</dbReference>
<gene>
    <name evidence="4" type="ordered locus">SAR116_0429</name>
</gene>
<dbReference type="PANTHER" id="PTHR11579:SF18">
    <property type="entry name" value="PROTEIN-L-ISOASPARTATE O-METHYLTRANSFERASE"/>
    <property type="match status" value="1"/>
</dbReference>
<sequence length="209" mass="22949">MVNCQIRPNKVTDERVLDAFSTIPREAFVAKHQRSIAYIDEDLMLTNGRCLMEPMVLSRLTQALEIRSDDNVLVVGAGSGYGTAIMAQIAGSVIAIETRTQLVDKAQETLANIGIDNAAFIKSRLADGYPEEGPYDRIIIEGGVETVPDSLLKQLTPKGRLVAVKRAKNEAVGVACLWTRAGDNFSYTPLFNAQVPNLDEFNTKVEFVF</sequence>
<evidence type="ECO:0000313" key="4">
    <source>
        <dbReference type="EMBL" id="ADE38672.1"/>
    </source>
</evidence>
<evidence type="ECO:0000313" key="5">
    <source>
        <dbReference type="Proteomes" id="UP000007460"/>
    </source>
</evidence>
<dbReference type="Proteomes" id="UP000007460">
    <property type="component" value="Chromosome"/>
</dbReference>